<feature type="compositionally biased region" description="Polar residues" evidence="5">
    <location>
        <begin position="432"/>
        <end position="449"/>
    </location>
</feature>
<evidence type="ECO:0000256" key="1">
    <source>
        <dbReference type="ARBA" id="ARBA00004141"/>
    </source>
</evidence>
<evidence type="ECO:0000256" key="4">
    <source>
        <dbReference type="ARBA" id="ARBA00023136"/>
    </source>
</evidence>
<reference evidence="8 9" key="1">
    <citation type="journal article" date="2020" name="Phytopathology">
        <title>Genome Sequence Resources of Colletotrichum truncatum, C. plurivorum, C. musicola, and C. sojae: Four Species Pathogenic to Soybean (Glycine max).</title>
        <authorList>
            <person name="Rogerio F."/>
            <person name="Boufleur T.R."/>
            <person name="Ciampi-Guillardi M."/>
            <person name="Sukno S.A."/>
            <person name="Thon M.R."/>
            <person name="Massola Junior N.S."/>
            <person name="Baroncelli R."/>
        </authorList>
    </citation>
    <scope>NUCLEOTIDE SEQUENCE [LARGE SCALE GENOMIC DNA]</scope>
    <source>
        <strain evidence="8 9">LFN0009</strain>
    </source>
</reference>
<dbReference type="InterPro" id="IPR009571">
    <property type="entry name" value="SUR7/Rim9-like_fungi"/>
</dbReference>
<keyword evidence="7" id="KW-0732">Signal</keyword>
<protein>
    <submittedName>
        <fullName evidence="8">Ph signal transduction protein</fullName>
    </submittedName>
</protein>
<dbReference type="GO" id="GO:0005886">
    <property type="term" value="C:plasma membrane"/>
    <property type="evidence" value="ECO:0007669"/>
    <property type="project" value="InterPro"/>
</dbReference>
<keyword evidence="3 6" id="KW-1133">Transmembrane helix</keyword>
<dbReference type="GO" id="GO:0035838">
    <property type="term" value="C:growing cell tip"/>
    <property type="evidence" value="ECO:0007669"/>
    <property type="project" value="TreeGrafter"/>
</dbReference>
<gene>
    <name evidence="8" type="ORF">CSOJ01_06571</name>
</gene>
<feature type="compositionally biased region" description="Pro residues" evidence="5">
    <location>
        <begin position="363"/>
        <end position="377"/>
    </location>
</feature>
<sequence>MLRPATPMSLLLFAAFALLLLSTLSTPIIKAIPLGSFKGVEFGVFGVCKADGTCTGIEIGYDTSSSFDKPGQFDLPDSARNTLSAILIVHPIAALTTLIMFILAAVAHLHSPSHSARYLLAVFIFSFIDFLICLLAFLVDVLLFVPHMAWGSYIVLAATILVGLSGLVACAMRRMLVSRKARKKRIAENAEMSGENYYNREAQVKTDPSVVSQPTVPVVSGGNGIEKMPTFASFESQKKDDQVSDERIPLTARSPTDRSQGNMTATDPSGDMAAYNNAPPSKSGSAPPVNRDHYGNPMSGPDAYGPRRGPSQERMRGRGGMPPGGFRGRGGGGGYGGRGGYNNYGTPPPGRGGYGAPARGGYGPPPGGRGGYGPPPRGGYGPAGMRGGRPPPPGYQNGPGPYDRRPSPANGYGPPPAGPYGRRGSGSDMAPSYSSVNNSTNPSLPSIPQQGYEAYNPERASLPRAESPPPLPGDMPPPMVGQAVEMDAATGSPAHPPANFGQFRDSDADIAGMVGLQQGPNRNAPRHDTYMSEGSRYSTDEYVSLSTSASVCR</sequence>
<evidence type="ECO:0000256" key="5">
    <source>
        <dbReference type="SAM" id="MobiDB-lite"/>
    </source>
</evidence>
<feature type="compositionally biased region" description="Polar residues" evidence="5">
    <location>
        <begin position="253"/>
        <end position="267"/>
    </location>
</feature>
<dbReference type="Pfam" id="PF06687">
    <property type="entry name" value="SUR7"/>
    <property type="match status" value="1"/>
</dbReference>
<feature type="compositionally biased region" description="Basic and acidic residues" evidence="5">
    <location>
        <begin position="236"/>
        <end position="248"/>
    </location>
</feature>
<feature type="transmembrane region" description="Helical" evidence="6">
    <location>
        <begin position="118"/>
        <end position="144"/>
    </location>
</feature>
<dbReference type="PANTHER" id="PTHR28013:SF3">
    <property type="entry name" value="PROTEIN DCV1-RELATED"/>
    <property type="match status" value="1"/>
</dbReference>
<evidence type="ECO:0000256" key="2">
    <source>
        <dbReference type="ARBA" id="ARBA00022692"/>
    </source>
</evidence>
<evidence type="ECO:0000256" key="7">
    <source>
        <dbReference type="SAM" id="SignalP"/>
    </source>
</evidence>
<feature type="transmembrane region" description="Helical" evidence="6">
    <location>
        <begin position="83"/>
        <end position="106"/>
    </location>
</feature>
<feature type="chain" id="PRO_5034462654" evidence="7">
    <location>
        <begin position="26"/>
        <end position="553"/>
    </location>
</feature>
<feature type="compositionally biased region" description="Low complexity" evidence="5">
    <location>
        <begin position="395"/>
        <end position="412"/>
    </location>
</feature>
<evidence type="ECO:0000313" key="9">
    <source>
        <dbReference type="Proteomes" id="UP000652219"/>
    </source>
</evidence>
<dbReference type="PANTHER" id="PTHR28013">
    <property type="entry name" value="PROTEIN DCV1-RELATED"/>
    <property type="match status" value="1"/>
</dbReference>
<feature type="region of interest" description="Disordered" evidence="5">
    <location>
        <begin position="231"/>
        <end position="481"/>
    </location>
</feature>
<feature type="compositionally biased region" description="Gly residues" evidence="5">
    <location>
        <begin position="318"/>
        <end position="342"/>
    </location>
</feature>
<keyword evidence="4 6" id="KW-0472">Membrane</keyword>
<accession>A0A8H6MVQ8</accession>
<dbReference type="AlphaFoldDB" id="A0A8H6MVQ8"/>
<evidence type="ECO:0000313" key="8">
    <source>
        <dbReference type="EMBL" id="KAF6810048.1"/>
    </source>
</evidence>
<comment type="subcellular location">
    <subcellularLocation>
        <location evidence="1">Membrane</location>
        <topology evidence="1">Multi-pass membrane protein</topology>
    </subcellularLocation>
</comment>
<comment type="caution">
    <text evidence="8">The sequence shown here is derived from an EMBL/GenBank/DDBJ whole genome shotgun (WGS) entry which is preliminary data.</text>
</comment>
<dbReference type="GO" id="GO:0032153">
    <property type="term" value="C:cell division site"/>
    <property type="evidence" value="ECO:0007669"/>
    <property type="project" value="TreeGrafter"/>
</dbReference>
<dbReference type="Proteomes" id="UP000652219">
    <property type="component" value="Unassembled WGS sequence"/>
</dbReference>
<keyword evidence="9" id="KW-1185">Reference proteome</keyword>
<feature type="transmembrane region" description="Helical" evidence="6">
    <location>
        <begin position="150"/>
        <end position="172"/>
    </location>
</feature>
<evidence type="ECO:0000256" key="3">
    <source>
        <dbReference type="ARBA" id="ARBA00022989"/>
    </source>
</evidence>
<dbReference type="EMBL" id="WIGN01000092">
    <property type="protein sequence ID" value="KAF6810048.1"/>
    <property type="molecule type" value="Genomic_DNA"/>
</dbReference>
<dbReference type="InterPro" id="IPR051380">
    <property type="entry name" value="pH-response_reg_palI/RIM9"/>
</dbReference>
<feature type="compositionally biased region" description="Gly residues" evidence="5">
    <location>
        <begin position="378"/>
        <end position="387"/>
    </location>
</feature>
<organism evidence="8 9">
    <name type="scientific">Colletotrichum sojae</name>
    <dbReference type="NCBI Taxonomy" id="2175907"/>
    <lineage>
        <taxon>Eukaryota</taxon>
        <taxon>Fungi</taxon>
        <taxon>Dikarya</taxon>
        <taxon>Ascomycota</taxon>
        <taxon>Pezizomycotina</taxon>
        <taxon>Sordariomycetes</taxon>
        <taxon>Hypocreomycetidae</taxon>
        <taxon>Glomerellales</taxon>
        <taxon>Glomerellaceae</taxon>
        <taxon>Colletotrichum</taxon>
        <taxon>Colletotrichum orchidearum species complex</taxon>
    </lineage>
</organism>
<feature type="region of interest" description="Disordered" evidence="5">
    <location>
        <begin position="514"/>
        <end position="535"/>
    </location>
</feature>
<proteinExistence type="predicted"/>
<evidence type="ECO:0000256" key="6">
    <source>
        <dbReference type="SAM" id="Phobius"/>
    </source>
</evidence>
<name>A0A8H6MVQ8_9PEZI</name>
<feature type="compositionally biased region" description="Gly residues" evidence="5">
    <location>
        <begin position="351"/>
        <end position="362"/>
    </location>
</feature>
<feature type="signal peptide" evidence="7">
    <location>
        <begin position="1"/>
        <end position="25"/>
    </location>
</feature>
<feature type="compositionally biased region" description="Pro residues" evidence="5">
    <location>
        <begin position="466"/>
        <end position="479"/>
    </location>
</feature>
<keyword evidence="2 6" id="KW-0812">Transmembrane</keyword>